<feature type="chain" id="PRO_5047124161" evidence="2">
    <location>
        <begin position="17"/>
        <end position="540"/>
    </location>
</feature>
<feature type="compositionally biased region" description="Basic and acidic residues" evidence="1">
    <location>
        <begin position="214"/>
        <end position="228"/>
    </location>
</feature>
<feature type="region of interest" description="Disordered" evidence="1">
    <location>
        <begin position="148"/>
        <end position="540"/>
    </location>
</feature>
<dbReference type="GeneID" id="101649812"/>
<dbReference type="PANTHER" id="PTHR16510:SF4">
    <property type="entry name" value="MATRIX EXTRACELLULAR PHOSPHOGLYCOPROTEIN"/>
    <property type="match status" value="1"/>
</dbReference>
<name>A0ABM0IMH4_ECHTE</name>
<dbReference type="InterPro" id="IPR009837">
    <property type="entry name" value="MEPE"/>
</dbReference>
<dbReference type="Pfam" id="PF07175">
    <property type="entry name" value="Osteoregulin"/>
    <property type="match status" value="1"/>
</dbReference>
<dbReference type="PANTHER" id="PTHR16510">
    <property type="entry name" value="EXTRACELLULAR MATRIX PHOSPHOGLYCOPROTEIN WITH ASARM MOTIF"/>
    <property type="match status" value="1"/>
</dbReference>
<feature type="signal peptide" evidence="2">
    <location>
        <begin position="1"/>
        <end position="16"/>
    </location>
</feature>
<organism evidence="3 4">
    <name type="scientific">Echinops telfairi</name>
    <name type="common">Lesser hedgehog tenrec</name>
    <dbReference type="NCBI Taxonomy" id="9371"/>
    <lineage>
        <taxon>Eukaryota</taxon>
        <taxon>Metazoa</taxon>
        <taxon>Chordata</taxon>
        <taxon>Craniata</taxon>
        <taxon>Vertebrata</taxon>
        <taxon>Euteleostomi</taxon>
        <taxon>Mammalia</taxon>
        <taxon>Eutheria</taxon>
        <taxon>Afrotheria</taxon>
        <taxon>Tenrecidae</taxon>
        <taxon>Tenrecinae</taxon>
        <taxon>Echinops</taxon>
    </lineage>
</organism>
<keyword evidence="2" id="KW-0732">Signal</keyword>
<feature type="compositionally biased region" description="Basic and acidic residues" evidence="1">
    <location>
        <begin position="164"/>
        <end position="179"/>
    </location>
</feature>
<gene>
    <name evidence="4" type="primary">MEPE</name>
</gene>
<feature type="compositionally biased region" description="Basic and acidic residues" evidence="1">
    <location>
        <begin position="63"/>
        <end position="77"/>
    </location>
</feature>
<protein>
    <submittedName>
        <fullName evidence="4">Matrix extracellular phosphoglycoprotein</fullName>
    </submittedName>
</protein>
<dbReference type="RefSeq" id="XP_004703479.1">
    <property type="nucleotide sequence ID" value="XM_004703422.2"/>
</dbReference>
<evidence type="ECO:0000313" key="3">
    <source>
        <dbReference type="Proteomes" id="UP000694863"/>
    </source>
</evidence>
<keyword evidence="3" id="KW-1185">Reference proteome</keyword>
<dbReference type="Proteomes" id="UP000694863">
    <property type="component" value="Unplaced"/>
</dbReference>
<proteinExistence type="predicted"/>
<feature type="compositionally biased region" description="Basic and acidic residues" evidence="1">
    <location>
        <begin position="193"/>
        <end position="205"/>
    </location>
</feature>
<evidence type="ECO:0000256" key="1">
    <source>
        <dbReference type="SAM" id="MobiDB-lite"/>
    </source>
</evidence>
<feature type="compositionally biased region" description="Basic residues" evidence="1">
    <location>
        <begin position="511"/>
        <end position="520"/>
    </location>
</feature>
<feature type="compositionally biased region" description="Basic residues" evidence="1">
    <location>
        <begin position="426"/>
        <end position="436"/>
    </location>
</feature>
<reference evidence="4" key="1">
    <citation type="submission" date="2025-08" db="UniProtKB">
        <authorList>
            <consortium name="RefSeq"/>
        </authorList>
    </citation>
    <scope>IDENTIFICATION</scope>
</reference>
<feature type="region of interest" description="Disordered" evidence="1">
    <location>
        <begin position="63"/>
        <end position="98"/>
    </location>
</feature>
<sequence>MQMICLGMLLFSLARAAPTFQPQSEKTKQGCVEEEKITYKGHHEKHGYYVLKCVYRSPRRKTQTDIKQEEWSKDRTALHHLGTRRKQESPLEKNSAQEREKYVSLLETNGNHQSQKSQTLFANRKTGHEHYSANHTEDVHADRAVSLRAASTRKSGPEKVAAALRERDRETEGAAHPGKDMPWFPGPGAALELPREKNKEKKLGEAPHTIPRGVHNEEASPKYEKTLQRDAQAPNGPAQGTNPRHVRGGTDFLQQLTKVKTLPRDFEGSGYPQLRQRGDDDVGPFSGDGQPSEDILGQGETTSPDPEGPDIQTGESEATQPDRRGSRYNEKGGSSRDAIGSGDPAAPGSTGADVRLMEEGADDILGQTDLQELPGHHVDSGSRNAHRGGVEMLYPGTPSKGKRKESGREVTQSTKDNEIPKNGKSGTRKGAGHSHRNQVTSTEEQKPPGKRKSPGPARGNEIGSYKSPASEENRVAHNDGGRRLYAPPWRNNAARGKGVSRGNGSREPRRPHSNRSRDRRRQGDSSEPSESDSSSSSEGD</sequence>
<accession>A0ABM0IMH4</accession>
<feature type="compositionally biased region" description="Basic and acidic residues" evidence="1">
    <location>
        <begin position="320"/>
        <end position="334"/>
    </location>
</feature>
<evidence type="ECO:0000256" key="2">
    <source>
        <dbReference type="SAM" id="SignalP"/>
    </source>
</evidence>
<evidence type="ECO:0000313" key="4">
    <source>
        <dbReference type="RefSeq" id="XP_004703479.1"/>
    </source>
</evidence>
<feature type="compositionally biased region" description="Basic and acidic residues" evidence="1">
    <location>
        <begin position="85"/>
        <end position="98"/>
    </location>
</feature>
<feature type="compositionally biased region" description="Basic and acidic residues" evidence="1">
    <location>
        <begin position="469"/>
        <end position="482"/>
    </location>
</feature>
<feature type="compositionally biased region" description="Low complexity" evidence="1">
    <location>
        <begin position="525"/>
        <end position="540"/>
    </location>
</feature>